<evidence type="ECO:0000313" key="1">
    <source>
        <dbReference type="EMBL" id="RAL58343.1"/>
    </source>
</evidence>
<reference evidence="1 2" key="1">
    <citation type="submission" date="2018-06" db="EMBL/GenBank/DDBJ databases">
        <title>Genome Sequence of the Brown Rot Fungal Pathogen Monilinia fructigena.</title>
        <authorList>
            <person name="Landi L."/>
            <person name="De Miccolis Angelini R.M."/>
            <person name="Pollastro S."/>
            <person name="Abate D."/>
            <person name="Faretra F."/>
            <person name="Romanazzi G."/>
        </authorList>
    </citation>
    <scope>NUCLEOTIDE SEQUENCE [LARGE SCALE GENOMIC DNA]</scope>
    <source>
        <strain evidence="1 2">Mfrg269</strain>
    </source>
</reference>
<proteinExistence type="predicted"/>
<keyword evidence="2" id="KW-1185">Reference proteome</keyword>
<dbReference type="AlphaFoldDB" id="A0A395IG77"/>
<name>A0A395IG77_9HELO</name>
<gene>
    <name evidence="1" type="ORF">DID88_005215</name>
</gene>
<accession>A0A395IG77</accession>
<dbReference type="Proteomes" id="UP000249056">
    <property type="component" value="Unassembled WGS sequence"/>
</dbReference>
<comment type="caution">
    <text evidence="1">The sequence shown here is derived from an EMBL/GenBank/DDBJ whole genome shotgun (WGS) entry which is preliminary data.</text>
</comment>
<sequence>MLPSYLHGIAIDFIRSKEENASNLKSFRVTLRMMLSYIDKNDVVGKEKNVDDVYMHASPVTRQVSRPCTAIKIAIENVDDAVFELLILLRHIEI</sequence>
<dbReference type="EMBL" id="QKRW01000087">
    <property type="protein sequence ID" value="RAL58343.1"/>
    <property type="molecule type" value="Genomic_DNA"/>
</dbReference>
<protein>
    <submittedName>
        <fullName evidence="1">Uncharacterized protein</fullName>
    </submittedName>
</protein>
<organism evidence="1 2">
    <name type="scientific">Monilinia fructigena</name>
    <dbReference type="NCBI Taxonomy" id="38457"/>
    <lineage>
        <taxon>Eukaryota</taxon>
        <taxon>Fungi</taxon>
        <taxon>Dikarya</taxon>
        <taxon>Ascomycota</taxon>
        <taxon>Pezizomycotina</taxon>
        <taxon>Leotiomycetes</taxon>
        <taxon>Helotiales</taxon>
        <taxon>Sclerotiniaceae</taxon>
        <taxon>Monilinia</taxon>
    </lineage>
</organism>
<evidence type="ECO:0000313" key="2">
    <source>
        <dbReference type="Proteomes" id="UP000249056"/>
    </source>
</evidence>